<evidence type="ECO:0000256" key="4">
    <source>
        <dbReference type="ARBA" id="ARBA00023315"/>
    </source>
</evidence>
<dbReference type="PANTHER" id="PTHR23416">
    <property type="entry name" value="SIALIC ACID SYNTHASE-RELATED"/>
    <property type="match status" value="1"/>
</dbReference>
<reference evidence="5" key="1">
    <citation type="submission" date="2020-09" db="EMBL/GenBank/DDBJ databases">
        <title>Novel species of Mucilaginibacter isolated from a glacier on the Tibetan Plateau.</title>
        <authorList>
            <person name="Liu Q."/>
            <person name="Xin Y.-H."/>
        </authorList>
    </citation>
    <scope>NUCLEOTIDE SEQUENCE</scope>
    <source>
        <strain evidence="5">ZB1P21</strain>
    </source>
</reference>
<dbReference type="RefSeq" id="WP_191164217.1">
    <property type="nucleotide sequence ID" value="NZ_JACWMX010000006.1"/>
</dbReference>
<dbReference type="PANTHER" id="PTHR23416:SF23">
    <property type="entry name" value="ACETYLTRANSFERASE C18B11.09C-RELATED"/>
    <property type="match status" value="1"/>
</dbReference>
<evidence type="ECO:0000313" key="5">
    <source>
        <dbReference type="EMBL" id="MBD1394473.1"/>
    </source>
</evidence>
<dbReference type="GO" id="GO:0008374">
    <property type="term" value="F:O-acyltransferase activity"/>
    <property type="evidence" value="ECO:0007669"/>
    <property type="project" value="TreeGrafter"/>
</dbReference>
<evidence type="ECO:0000313" key="6">
    <source>
        <dbReference type="Proteomes" id="UP000619078"/>
    </source>
</evidence>
<evidence type="ECO:0000256" key="3">
    <source>
        <dbReference type="ARBA" id="ARBA00022737"/>
    </source>
</evidence>
<dbReference type="Proteomes" id="UP000619078">
    <property type="component" value="Unassembled WGS sequence"/>
</dbReference>
<evidence type="ECO:0000256" key="1">
    <source>
        <dbReference type="ARBA" id="ARBA00007274"/>
    </source>
</evidence>
<comment type="caution">
    <text evidence="5">The sequence shown here is derived from an EMBL/GenBank/DDBJ whole genome shotgun (WGS) entry which is preliminary data.</text>
</comment>
<name>A0A926NSD8_9SPHI</name>
<keyword evidence="3" id="KW-0677">Repeat</keyword>
<proteinExistence type="inferred from homology"/>
<dbReference type="PROSITE" id="PS00101">
    <property type="entry name" value="HEXAPEP_TRANSFERASES"/>
    <property type="match status" value="1"/>
</dbReference>
<keyword evidence="2" id="KW-0808">Transferase</keyword>
<accession>A0A926NSD8</accession>
<protein>
    <submittedName>
        <fullName evidence="5">Sugar O-acetyltransferase</fullName>
    </submittedName>
</protein>
<dbReference type="Gene3D" id="2.160.10.10">
    <property type="entry name" value="Hexapeptide repeat proteins"/>
    <property type="match status" value="1"/>
</dbReference>
<dbReference type="EMBL" id="JACWMX010000006">
    <property type="protein sequence ID" value="MBD1394473.1"/>
    <property type="molecule type" value="Genomic_DNA"/>
</dbReference>
<gene>
    <name evidence="5" type="ORF">IDJ76_15290</name>
</gene>
<dbReference type="InterPro" id="IPR018357">
    <property type="entry name" value="Hexapep_transf_CS"/>
</dbReference>
<sequence>MNVDVDIFERMKAGEPIRLDDEQYFKIHDVVSKTINLVTEMNATSKDVDQIRDRLSVITGTSIDKSTIVFAPFYTNFGIHIHIGKDVFINHACTFLDMGGITLEDGVLIGPKANLITENHPIKPEDRKALVCCPIVIKRNAWIGAAATILPGITIGENAVVAAGAVVTRDVAPNTIVAGVPARKVKSI</sequence>
<organism evidence="5 6">
    <name type="scientific">Mucilaginibacter glaciei</name>
    <dbReference type="NCBI Taxonomy" id="2772109"/>
    <lineage>
        <taxon>Bacteria</taxon>
        <taxon>Pseudomonadati</taxon>
        <taxon>Bacteroidota</taxon>
        <taxon>Sphingobacteriia</taxon>
        <taxon>Sphingobacteriales</taxon>
        <taxon>Sphingobacteriaceae</taxon>
        <taxon>Mucilaginibacter</taxon>
    </lineage>
</organism>
<keyword evidence="6" id="KW-1185">Reference proteome</keyword>
<dbReference type="SUPFAM" id="SSF51161">
    <property type="entry name" value="Trimeric LpxA-like enzymes"/>
    <property type="match status" value="1"/>
</dbReference>
<evidence type="ECO:0000256" key="2">
    <source>
        <dbReference type="ARBA" id="ARBA00022679"/>
    </source>
</evidence>
<dbReference type="AlphaFoldDB" id="A0A926NSD8"/>
<dbReference type="InterPro" id="IPR051159">
    <property type="entry name" value="Hexapeptide_acetyltransf"/>
</dbReference>
<keyword evidence="4" id="KW-0012">Acyltransferase</keyword>
<dbReference type="InterPro" id="IPR011004">
    <property type="entry name" value="Trimer_LpxA-like_sf"/>
</dbReference>
<dbReference type="InterPro" id="IPR001451">
    <property type="entry name" value="Hexapep"/>
</dbReference>
<comment type="similarity">
    <text evidence="1">Belongs to the transferase hexapeptide repeat family.</text>
</comment>
<dbReference type="Pfam" id="PF00132">
    <property type="entry name" value="Hexapep"/>
    <property type="match status" value="1"/>
</dbReference>